<protein>
    <submittedName>
        <fullName evidence="1">Uncharacterized protein</fullName>
    </submittedName>
</protein>
<dbReference type="EMBL" id="VVZA01000028">
    <property type="protein sequence ID" value="KAA5401852.1"/>
    <property type="molecule type" value="Genomic_DNA"/>
</dbReference>
<name>A0A4Q5HL52_9BACT</name>
<dbReference type="Proteomes" id="UP000481616">
    <property type="component" value="Unassembled WGS sequence"/>
</dbReference>
<gene>
    <name evidence="2" type="ORF">F2Y51_20615</name>
    <name evidence="1" type="ORF">F2Y58_20890</name>
</gene>
<dbReference type="AlphaFoldDB" id="A0A4Q5HL52"/>
<proteinExistence type="predicted"/>
<sequence>MRNTLYRQMVYWINAHRTWIEVADASLYREHVIARSDRTDYLVSRTLVLRAFKPNGGCAEGTVWNIPEHDLDRALATLRKQDRQFRQRIKKAAMYLTAPDAEAIILLATHGIVRLELLEQPIHLTSKPSYL</sequence>
<evidence type="ECO:0000313" key="2">
    <source>
        <dbReference type="EMBL" id="KAA5401852.1"/>
    </source>
</evidence>
<reference evidence="3 4" key="1">
    <citation type="journal article" date="2019" name="Nat. Med.">
        <title>A library of human gut bacterial isolates paired with longitudinal multiomics data enables mechanistic microbiome research.</title>
        <authorList>
            <person name="Poyet M."/>
            <person name="Groussin M."/>
            <person name="Gibbons S.M."/>
            <person name="Avila-Pacheco J."/>
            <person name="Jiang X."/>
            <person name="Kearney S.M."/>
            <person name="Perrotta A.R."/>
            <person name="Berdy B."/>
            <person name="Zhao S."/>
            <person name="Lieberman T.D."/>
            <person name="Swanson P.K."/>
            <person name="Smith M."/>
            <person name="Roesemann S."/>
            <person name="Alexander J.E."/>
            <person name="Rich S.A."/>
            <person name="Livny J."/>
            <person name="Vlamakis H."/>
            <person name="Clish C."/>
            <person name="Bullock K."/>
            <person name="Deik A."/>
            <person name="Scott J."/>
            <person name="Pierce K.A."/>
            <person name="Xavier R.J."/>
            <person name="Alm E.J."/>
        </authorList>
    </citation>
    <scope>NUCLEOTIDE SEQUENCE [LARGE SCALE GENOMIC DNA]</scope>
    <source>
        <strain evidence="1 4">BIOML-A1</strain>
        <strain evidence="2 3">BIOML-A4</strain>
    </source>
</reference>
<dbReference type="Proteomes" id="UP000441162">
    <property type="component" value="Unassembled WGS sequence"/>
</dbReference>
<evidence type="ECO:0000313" key="1">
    <source>
        <dbReference type="EMBL" id="KAA5393093.1"/>
    </source>
</evidence>
<organism evidence="1 4">
    <name type="scientific">Phocaeicola dorei</name>
    <dbReference type="NCBI Taxonomy" id="357276"/>
    <lineage>
        <taxon>Bacteria</taxon>
        <taxon>Pseudomonadati</taxon>
        <taxon>Bacteroidota</taxon>
        <taxon>Bacteroidia</taxon>
        <taxon>Bacteroidales</taxon>
        <taxon>Bacteroidaceae</taxon>
        <taxon>Phocaeicola</taxon>
    </lineage>
</organism>
<evidence type="ECO:0000313" key="4">
    <source>
        <dbReference type="Proteomes" id="UP000481616"/>
    </source>
</evidence>
<dbReference type="EMBL" id="VVYY01000027">
    <property type="protein sequence ID" value="KAA5393093.1"/>
    <property type="molecule type" value="Genomic_DNA"/>
</dbReference>
<comment type="caution">
    <text evidence="1">The sequence shown here is derived from an EMBL/GenBank/DDBJ whole genome shotgun (WGS) entry which is preliminary data.</text>
</comment>
<accession>A0A4Q5HL52</accession>
<dbReference type="RefSeq" id="WP_013616450.1">
    <property type="nucleotide sequence ID" value="NZ_JADNBX010000001.1"/>
</dbReference>
<evidence type="ECO:0000313" key="3">
    <source>
        <dbReference type="Proteomes" id="UP000441162"/>
    </source>
</evidence>